<sequence length="107" mass="11350">MKSRLFAASCAVLLAGLHPASADTTNTAMAADMYAASCSACHGRTGRGVSVYPSLQNRSVEYLVEKLEIYRAGEAIGPNSGLMIPNARDLSDDEIAALSEFMSSTFR</sequence>
<evidence type="ECO:0000256" key="2">
    <source>
        <dbReference type="ARBA" id="ARBA00022617"/>
    </source>
</evidence>
<dbReference type="RefSeq" id="WP_338275401.1">
    <property type="nucleotide sequence ID" value="NZ_AP027266.1"/>
</dbReference>
<evidence type="ECO:0000256" key="7">
    <source>
        <dbReference type="SAM" id="SignalP"/>
    </source>
</evidence>
<name>A0AA48HC10_9RHOB</name>
<dbReference type="PANTHER" id="PTHR33751:SF9">
    <property type="entry name" value="CYTOCHROME C4"/>
    <property type="match status" value="1"/>
</dbReference>
<evidence type="ECO:0000256" key="1">
    <source>
        <dbReference type="ARBA" id="ARBA00022448"/>
    </source>
</evidence>
<dbReference type="InterPro" id="IPR036909">
    <property type="entry name" value="Cyt_c-like_dom_sf"/>
</dbReference>
<evidence type="ECO:0000256" key="4">
    <source>
        <dbReference type="ARBA" id="ARBA00022982"/>
    </source>
</evidence>
<gene>
    <name evidence="9" type="ORF">MACH21_11920</name>
</gene>
<feature type="signal peptide" evidence="7">
    <location>
        <begin position="1"/>
        <end position="22"/>
    </location>
</feature>
<feature type="chain" id="PRO_5046097809" description="Cytochrome c domain-containing protein" evidence="7">
    <location>
        <begin position="23"/>
        <end position="107"/>
    </location>
</feature>
<keyword evidence="7" id="KW-0732">Signal</keyword>
<keyword evidence="4" id="KW-0249">Electron transport</keyword>
<keyword evidence="1" id="KW-0813">Transport</keyword>
<protein>
    <recommendedName>
        <fullName evidence="8">Cytochrome c domain-containing protein</fullName>
    </recommendedName>
</protein>
<evidence type="ECO:0000256" key="6">
    <source>
        <dbReference type="PROSITE-ProRule" id="PRU00433"/>
    </source>
</evidence>
<dbReference type="InterPro" id="IPR050597">
    <property type="entry name" value="Cytochrome_c_Oxidase_Subunit"/>
</dbReference>
<organism evidence="9 10">
    <name type="scientific">Roseicyclus marinus</name>
    <dbReference type="NCBI Taxonomy" id="2161673"/>
    <lineage>
        <taxon>Bacteria</taxon>
        <taxon>Pseudomonadati</taxon>
        <taxon>Pseudomonadota</taxon>
        <taxon>Alphaproteobacteria</taxon>
        <taxon>Rhodobacterales</taxon>
        <taxon>Roseobacteraceae</taxon>
        <taxon>Roseicyclus</taxon>
    </lineage>
</organism>
<evidence type="ECO:0000256" key="3">
    <source>
        <dbReference type="ARBA" id="ARBA00022723"/>
    </source>
</evidence>
<evidence type="ECO:0000256" key="5">
    <source>
        <dbReference type="ARBA" id="ARBA00023004"/>
    </source>
</evidence>
<keyword evidence="5 6" id="KW-0408">Iron</keyword>
<keyword evidence="2 6" id="KW-0349">Heme</keyword>
<dbReference type="KEGG" id="rmai:MACH21_11920"/>
<dbReference type="GO" id="GO:0020037">
    <property type="term" value="F:heme binding"/>
    <property type="evidence" value="ECO:0007669"/>
    <property type="project" value="InterPro"/>
</dbReference>
<dbReference type="InterPro" id="IPR009056">
    <property type="entry name" value="Cyt_c-like_dom"/>
</dbReference>
<dbReference type="GO" id="GO:0046872">
    <property type="term" value="F:metal ion binding"/>
    <property type="evidence" value="ECO:0007669"/>
    <property type="project" value="UniProtKB-KW"/>
</dbReference>
<proteinExistence type="predicted"/>
<keyword evidence="10" id="KW-1185">Reference proteome</keyword>
<dbReference type="PROSITE" id="PS51007">
    <property type="entry name" value="CYTC"/>
    <property type="match status" value="1"/>
</dbReference>
<dbReference type="Pfam" id="PF00034">
    <property type="entry name" value="Cytochrom_C"/>
    <property type="match status" value="1"/>
</dbReference>
<dbReference type="SUPFAM" id="SSF46626">
    <property type="entry name" value="Cytochrome c"/>
    <property type="match status" value="1"/>
</dbReference>
<dbReference type="AlphaFoldDB" id="A0AA48HC10"/>
<dbReference type="Gene3D" id="1.10.760.10">
    <property type="entry name" value="Cytochrome c-like domain"/>
    <property type="match status" value="1"/>
</dbReference>
<dbReference type="Proteomes" id="UP001337723">
    <property type="component" value="Chromosome"/>
</dbReference>
<dbReference type="GO" id="GO:0009055">
    <property type="term" value="F:electron transfer activity"/>
    <property type="evidence" value="ECO:0007669"/>
    <property type="project" value="InterPro"/>
</dbReference>
<evidence type="ECO:0000313" key="9">
    <source>
        <dbReference type="EMBL" id="BDW85015.1"/>
    </source>
</evidence>
<dbReference type="EMBL" id="AP027266">
    <property type="protein sequence ID" value="BDW85015.1"/>
    <property type="molecule type" value="Genomic_DNA"/>
</dbReference>
<evidence type="ECO:0000259" key="8">
    <source>
        <dbReference type="PROSITE" id="PS51007"/>
    </source>
</evidence>
<evidence type="ECO:0000313" key="10">
    <source>
        <dbReference type="Proteomes" id="UP001337723"/>
    </source>
</evidence>
<keyword evidence="3 6" id="KW-0479">Metal-binding</keyword>
<dbReference type="PANTHER" id="PTHR33751">
    <property type="entry name" value="CBB3-TYPE CYTOCHROME C OXIDASE SUBUNIT FIXP"/>
    <property type="match status" value="1"/>
</dbReference>
<feature type="domain" description="Cytochrome c" evidence="8">
    <location>
        <begin position="25"/>
        <end position="106"/>
    </location>
</feature>
<reference evidence="9 10" key="1">
    <citation type="submission" date="2023-01" db="EMBL/GenBank/DDBJ databases">
        <title>Complete genome sequence of Roseicyclus marinus strain Dej080120_10.</title>
        <authorList>
            <person name="Ueki S."/>
            <person name="Maruyama F."/>
        </authorList>
    </citation>
    <scope>NUCLEOTIDE SEQUENCE [LARGE SCALE GENOMIC DNA]</scope>
    <source>
        <strain evidence="9 10">Dej080120_10</strain>
    </source>
</reference>
<accession>A0AA48HC10</accession>